<organism evidence="2 3">
    <name type="scientific">Puccinia graminis f. sp. tritici</name>
    <dbReference type="NCBI Taxonomy" id="56615"/>
    <lineage>
        <taxon>Eukaryota</taxon>
        <taxon>Fungi</taxon>
        <taxon>Dikarya</taxon>
        <taxon>Basidiomycota</taxon>
        <taxon>Pucciniomycotina</taxon>
        <taxon>Pucciniomycetes</taxon>
        <taxon>Pucciniales</taxon>
        <taxon>Pucciniaceae</taxon>
        <taxon>Puccinia</taxon>
    </lineage>
</organism>
<feature type="compositionally biased region" description="Low complexity" evidence="1">
    <location>
        <begin position="109"/>
        <end position="121"/>
    </location>
</feature>
<reference evidence="2 3" key="1">
    <citation type="submission" date="2019-05" db="EMBL/GenBank/DDBJ databases">
        <title>Emergence of the Ug99 lineage of the wheat stem rust pathogen through somatic hybridization.</title>
        <authorList>
            <person name="Li F."/>
            <person name="Upadhyaya N.M."/>
            <person name="Sperschneider J."/>
            <person name="Matny O."/>
            <person name="Nguyen-Phuc H."/>
            <person name="Mago R."/>
            <person name="Raley C."/>
            <person name="Miller M.E."/>
            <person name="Silverstein K.A.T."/>
            <person name="Henningsen E."/>
            <person name="Hirsch C.D."/>
            <person name="Visser B."/>
            <person name="Pretorius Z.A."/>
            <person name="Steffenson B.J."/>
            <person name="Schwessinger B."/>
            <person name="Dodds P.N."/>
            <person name="Figueroa M."/>
        </authorList>
    </citation>
    <scope>NUCLEOTIDE SEQUENCE [LARGE SCALE GENOMIC DNA]</scope>
    <source>
        <strain evidence="2 3">Ug99</strain>
    </source>
</reference>
<name>A0A5B0S543_PUCGR</name>
<feature type="region of interest" description="Disordered" evidence="1">
    <location>
        <begin position="85"/>
        <end position="127"/>
    </location>
</feature>
<evidence type="ECO:0000313" key="3">
    <source>
        <dbReference type="Proteomes" id="UP000325313"/>
    </source>
</evidence>
<feature type="region of interest" description="Disordered" evidence="1">
    <location>
        <begin position="41"/>
        <end position="69"/>
    </location>
</feature>
<comment type="caution">
    <text evidence="2">The sequence shown here is derived from an EMBL/GenBank/DDBJ whole genome shotgun (WGS) entry which is preliminary data.</text>
</comment>
<feature type="region of interest" description="Disordered" evidence="1">
    <location>
        <begin position="187"/>
        <end position="232"/>
    </location>
</feature>
<dbReference type="EMBL" id="VDEP01000079">
    <property type="protein sequence ID" value="KAA1132515.1"/>
    <property type="molecule type" value="Genomic_DNA"/>
</dbReference>
<proteinExistence type="predicted"/>
<feature type="region of interest" description="Disordered" evidence="1">
    <location>
        <begin position="293"/>
        <end position="322"/>
    </location>
</feature>
<dbReference type="AlphaFoldDB" id="A0A5B0S543"/>
<dbReference type="Pfam" id="PF10306">
    <property type="entry name" value="FLILHELTA"/>
    <property type="match status" value="1"/>
</dbReference>
<evidence type="ECO:0000256" key="1">
    <source>
        <dbReference type="SAM" id="MobiDB-lite"/>
    </source>
</evidence>
<evidence type="ECO:0000313" key="2">
    <source>
        <dbReference type="EMBL" id="KAA1132515.1"/>
    </source>
</evidence>
<dbReference type="InterPro" id="IPR018811">
    <property type="entry name" value="MRX11"/>
</dbReference>
<dbReference type="Proteomes" id="UP000325313">
    <property type="component" value="Unassembled WGS sequence"/>
</dbReference>
<feature type="compositionally biased region" description="Polar residues" evidence="1">
    <location>
        <begin position="52"/>
        <end position="63"/>
    </location>
</feature>
<accession>A0A5B0S543</accession>
<sequence length="334" mass="37162">MHTAPRIGSCTTRGLILHDPARICSCKTGIPASSVEIERKNHRRRHVERSTTHIWRSNGTPSEAQRREKEMIGWRSLQRVQEWRTRTSRAQTQGLSRLARDGPAKRRWTSSSSSSSSSSTTRGGESRMEKMIRTIQARYPHISPTHLPSLTAAFVLLHELTALVPLLAIFGIVQTTGTGAKLVHFIRHSLPPPPSSDSDSSDQEPASSSVSQDRSDHPTRHPSIAGSLTQALDDSAAKVSKLAERYGYSSGQEAPEDDAACDEESRSMLENGVLASGLVAYLCVKPQSENNETEELVEKGRKVGHKSYQKYNARSKDPPPMRIHRRKIRIFERT</sequence>
<gene>
    <name evidence="2" type="ORF">PGTUg99_009703</name>
</gene>
<protein>
    <submittedName>
        <fullName evidence="2">Uncharacterized protein</fullName>
    </submittedName>
</protein>